<dbReference type="InterPro" id="IPR025420">
    <property type="entry name" value="DUF4143"/>
</dbReference>
<reference evidence="3" key="1">
    <citation type="submission" date="2017-09" db="EMBL/GenBank/DDBJ databases">
        <title>Depth-based differentiation of microbial function through sediment-hosted aquifers and enrichment of novel symbionts in the deep terrestrial subsurface.</title>
        <authorList>
            <person name="Probst A.J."/>
            <person name="Ladd B."/>
            <person name="Jarett J.K."/>
            <person name="Geller-Mcgrath D.E."/>
            <person name="Sieber C.M.K."/>
            <person name="Emerson J.B."/>
            <person name="Anantharaman K."/>
            <person name="Thomas B.C."/>
            <person name="Malmstrom R."/>
            <person name="Stieglmeier M."/>
            <person name="Klingl A."/>
            <person name="Woyke T."/>
            <person name="Ryan C.M."/>
            <person name="Banfield J.F."/>
        </authorList>
    </citation>
    <scope>NUCLEOTIDE SEQUENCE [LARGE SCALE GENOMIC DNA]</scope>
</reference>
<dbReference type="Gene3D" id="3.40.50.300">
    <property type="entry name" value="P-loop containing nucleotide triphosphate hydrolases"/>
    <property type="match status" value="1"/>
</dbReference>
<dbReference type="SUPFAM" id="SSF52540">
    <property type="entry name" value="P-loop containing nucleoside triphosphate hydrolases"/>
    <property type="match status" value="1"/>
</dbReference>
<dbReference type="InterPro" id="IPR027417">
    <property type="entry name" value="P-loop_NTPase"/>
</dbReference>
<protein>
    <submittedName>
        <fullName evidence="2">ATPase</fullName>
    </submittedName>
</protein>
<dbReference type="SMART" id="SM00382">
    <property type="entry name" value="AAA"/>
    <property type="match status" value="1"/>
</dbReference>
<sequence>MINNKEQLIKIIDFWNKSAKSDKLFSRALVPELDLKSKEIVDLVGPRRSGKSSILKLVIKELKLLDNFLYINFEDPFFVANNSARIIEDLVEVFLEYFNTGLRYIFFDEIQEIFGWEKALRKFRDAAKYKIFIAGSSSKLLSSEMATSLTGRHQSYRVFPLSFLEFLAFKGVAALSRKERILNEQKIVKNFDEFLAIGGFPEAALTGEKELLKNYFYDILQKDVAARREIRDKGALEKMGVYLLSNSAKIISLESLKNLLNLSYFSANAYLNYLKDAFLVFDVPQFSYSLKKQEKAFKKTYAIDTGLADAVSFKFSEDKGRLLENAVALELLKQGKIIFYYRGQGNSEADFLIKEKLKVKQAIQVCWSLADKKTRAREISGLAAAMGEFKLKEGLILTYAEEEIIKTEQGKIFIQPATKWILGQSGAK</sequence>
<dbReference type="Pfam" id="PF13635">
    <property type="entry name" value="DUF4143"/>
    <property type="match status" value="1"/>
</dbReference>
<dbReference type="Pfam" id="PF13173">
    <property type="entry name" value="AAA_14"/>
    <property type="match status" value="1"/>
</dbReference>
<dbReference type="PANTHER" id="PTHR33295">
    <property type="entry name" value="ATPASE"/>
    <property type="match status" value="1"/>
</dbReference>
<dbReference type="InterPro" id="IPR003593">
    <property type="entry name" value="AAA+_ATPase"/>
</dbReference>
<dbReference type="Proteomes" id="UP000230611">
    <property type="component" value="Unassembled WGS sequence"/>
</dbReference>
<dbReference type="AlphaFoldDB" id="A0A2M8ADP1"/>
<dbReference type="EMBL" id="PFUO01000149">
    <property type="protein sequence ID" value="PJB15720.1"/>
    <property type="molecule type" value="Genomic_DNA"/>
</dbReference>
<organism evidence="2 3">
    <name type="scientific">Candidatus Falkowbacteria bacterium CG_4_9_14_3_um_filter_38_19</name>
    <dbReference type="NCBI Taxonomy" id="1974559"/>
    <lineage>
        <taxon>Bacteria</taxon>
        <taxon>Candidatus Falkowiibacteriota</taxon>
    </lineage>
</organism>
<evidence type="ECO:0000259" key="1">
    <source>
        <dbReference type="SMART" id="SM00382"/>
    </source>
</evidence>
<feature type="domain" description="AAA+ ATPase" evidence="1">
    <location>
        <begin position="37"/>
        <end position="161"/>
    </location>
</feature>
<evidence type="ECO:0000313" key="2">
    <source>
        <dbReference type="EMBL" id="PJB15720.1"/>
    </source>
</evidence>
<gene>
    <name evidence="2" type="ORF">CO116_03285</name>
</gene>
<comment type="caution">
    <text evidence="2">The sequence shown here is derived from an EMBL/GenBank/DDBJ whole genome shotgun (WGS) entry which is preliminary data.</text>
</comment>
<dbReference type="InterPro" id="IPR041682">
    <property type="entry name" value="AAA_14"/>
</dbReference>
<proteinExistence type="predicted"/>
<dbReference type="PANTHER" id="PTHR33295:SF8">
    <property type="entry name" value="AAA+ ATPASE DOMAIN-CONTAINING PROTEIN"/>
    <property type="match status" value="1"/>
</dbReference>
<evidence type="ECO:0000313" key="3">
    <source>
        <dbReference type="Proteomes" id="UP000230611"/>
    </source>
</evidence>
<name>A0A2M8ADP1_9BACT</name>
<accession>A0A2M8ADP1</accession>